<dbReference type="GO" id="GO:0003735">
    <property type="term" value="F:structural constituent of ribosome"/>
    <property type="evidence" value="ECO:0007669"/>
    <property type="project" value="InterPro"/>
</dbReference>
<keyword evidence="9" id="KW-1185">Reference proteome</keyword>
<accession>A0A1J9Q646</accession>
<dbReference type="GO" id="GO:0005762">
    <property type="term" value="C:mitochondrial large ribosomal subunit"/>
    <property type="evidence" value="ECO:0007669"/>
    <property type="project" value="InterPro"/>
</dbReference>
<gene>
    <name evidence="8" type="ORF">ACJ73_04444</name>
</gene>
<evidence type="ECO:0000313" key="8">
    <source>
        <dbReference type="EMBL" id="OJD24198.1"/>
    </source>
</evidence>
<dbReference type="PANTHER" id="PTHR21338:SF0">
    <property type="entry name" value="LARGE RIBOSOMAL SUBUNIT PROTEIN ML41"/>
    <property type="match status" value="1"/>
</dbReference>
<dbReference type="OrthoDB" id="408933at2759"/>
<comment type="similarity">
    <text evidence="2">Belongs to the mitochondrion-specific ribosomal protein mL41 family.</text>
</comment>
<protein>
    <recommendedName>
        <fullName evidence="10">50S ribosomal protein YmL27</fullName>
    </recommendedName>
</protein>
<evidence type="ECO:0000256" key="1">
    <source>
        <dbReference type="ARBA" id="ARBA00004173"/>
    </source>
</evidence>
<evidence type="ECO:0000256" key="6">
    <source>
        <dbReference type="ARBA" id="ARBA00023274"/>
    </source>
</evidence>
<proteinExistence type="inferred from homology"/>
<evidence type="ECO:0000256" key="3">
    <source>
        <dbReference type="ARBA" id="ARBA00022946"/>
    </source>
</evidence>
<dbReference type="GO" id="GO:0006412">
    <property type="term" value="P:translation"/>
    <property type="evidence" value="ECO:0007669"/>
    <property type="project" value="TreeGrafter"/>
</dbReference>
<feature type="region of interest" description="Disordered" evidence="7">
    <location>
        <begin position="124"/>
        <end position="165"/>
    </location>
</feature>
<evidence type="ECO:0000313" key="9">
    <source>
        <dbReference type="Proteomes" id="UP000242791"/>
    </source>
</evidence>
<keyword evidence="6" id="KW-0687">Ribonucleoprotein</keyword>
<keyword evidence="5" id="KW-0496">Mitochondrion</keyword>
<feature type="compositionally biased region" description="Polar residues" evidence="7">
    <location>
        <begin position="132"/>
        <end position="143"/>
    </location>
</feature>
<dbReference type="Pfam" id="PF09809">
    <property type="entry name" value="MRP-L27"/>
    <property type="match status" value="1"/>
</dbReference>
<feature type="compositionally biased region" description="Basic and acidic residues" evidence="7">
    <location>
        <begin position="144"/>
        <end position="165"/>
    </location>
</feature>
<name>A0A1J9Q646_9EURO</name>
<dbReference type="VEuPathDB" id="FungiDB:ACJ73_04444"/>
<dbReference type="InterPro" id="IPR019189">
    <property type="entry name" value="Ribosomal_mL41"/>
</dbReference>
<evidence type="ECO:0000256" key="5">
    <source>
        <dbReference type="ARBA" id="ARBA00023128"/>
    </source>
</evidence>
<comment type="caution">
    <text evidence="8">The sequence shown here is derived from an EMBL/GenBank/DDBJ whole genome shotgun (WGS) entry which is preliminary data.</text>
</comment>
<evidence type="ECO:0000256" key="2">
    <source>
        <dbReference type="ARBA" id="ARBA00010152"/>
    </source>
</evidence>
<evidence type="ECO:0008006" key="10">
    <source>
        <dbReference type="Google" id="ProtNLM"/>
    </source>
</evidence>
<dbReference type="STRING" id="1658174.A0A1J9Q646"/>
<evidence type="ECO:0000256" key="4">
    <source>
        <dbReference type="ARBA" id="ARBA00022980"/>
    </source>
</evidence>
<dbReference type="AlphaFoldDB" id="A0A1J9Q646"/>
<keyword evidence="4" id="KW-0689">Ribosomal protein</keyword>
<dbReference type="EMBL" id="LGTZ01000615">
    <property type="protein sequence ID" value="OJD24198.1"/>
    <property type="molecule type" value="Genomic_DNA"/>
</dbReference>
<evidence type="ECO:0000256" key="7">
    <source>
        <dbReference type="SAM" id="MobiDB-lite"/>
    </source>
</evidence>
<organism evidence="8 9">
    <name type="scientific">Blastomyces percursus</name>
    <dbReference type="NCBI Taxonomy" id="1658174"/>
    <lineage>
        <taxon>Eukaryota</taxon>
        <taxon>Fungi</taxon>
        <taxon>Dikarya</taxon>
        <taxon>Ascomycota</taxon>
        <taxon>Pezizomycotina</taxon>
        <taxon>Eurotiomycetes</taxon>
        <taxon>Eurotiomycetidae</taxon>
        <taxon>Onygenales</taxon>
        <taxon>Ajellomycetaceae</taxon>
        <taxon>Blastomyces</taxon>
    </lineage>
</organism>
<comment type="subcellular location">
    <subcellularLocation>
        <location evidence="1">Mitochondrion</location>
    </subcellularLocation>
</comment>
<dbReference type="PANTHER" id="PTHR21338">
    <property type="entry name" value="MITOCHONDRIAL RIBOSOMAL PROTEIN L41"/>
    <property type="match status" value="1"/>
</dbReference>
<keyword evidence="3" id="KW-0809">Transit peptide</keyword>
<reference evidence="8 9" key="1">
    <citation type="submission" date="2015-08" db="EMBL/GenBank/DDBJ databases">
        <title>Emmonsia species relationships and genome sequence.</title>
        <authorList>
            <person name="Cuomo C.A."/>
            <person name="Schwartz I.S."/>
            <person name="Kenyon C."/>
            <person name="De Hoog G.S."/>
            <person name="Govender N.P."/>
            <person name="Botha A."/>
            <person name="Moreno L."/>
            <person name="De Vries M."/>
            <person name="Munoz J.F."/>
            <person name="Stielow J.B."/>
        </authorList>
    </citation>
    <scope>NUCLEOTIDE SEQUENCE [LARGE SCALE GENOMIC DNA]</scope>
    <source>
        <strain evidence="8 9">EI222</strain>
    </source>
</reference>
<dbReference type="Proteomes" id="UP000242791">
    <property type="component" value="Unassembled WGS sequence"/>
</dbReference>
<sequence length="165" mass="19244">MFKPTGSLNARLRLTTKQVGGGYYKGNRTGNVGYFGRKKGTYFIDWRKVRTYVVPEGLDTFKLTPFVTKRMEPTRTHYTKTIMIGEREVEVPRGMNGKDYLDDWYANNELESDEMERIRRKEVLRHEDTAISDGQHTEQTTSEQKTEPGTHMDNSKHHPRSKQEP</sequence>